<feature type="transmembrane region" description="Helical" evidence="6">
    <location>
        <begin position="407"/>
        <end position="430"/>
    </location>
</feature>
<feature type="compositionally biased region" description="Basic and acidic residues" evidence="5">
    <location>
        <begin position="437"/>
        <end position="453"/>
    </location>
</feature>
<evidence type="ECO:0000256" key="1">
    <source>
        <dbReference type="ARBA" id="ARBA00004141"/>
    </source>
</evidence>
<dbReference type="Gene3D" id="1.20.1250.20">
    <property type="entry name" value="MFS general substrate transporter like domains"/>
    <property type="match status" value="1"/>
</dbReference>
<comment type="caution">
    <text evidence="8">The sequence shown here is derived from an EMBL/GenBank/DDBJ whole genome shotgun (WGS) entry which is preliminary data.</text>
</comment>
<dbReference type="Pfam" id="PF00083">
    <property type="entry name" value="Sugar_tr"/>
    <property type="match status" value="2"/>
</dbReference>
<evidence type="ECO:0000313" key="9">
    <source>
        <dbReference type="Proteomes" id="UP001194746"/>
    </source>
</evidence>
<feature type="transmembrane region" description="Helical" evidence="6">
    <location>
        <begin position="380"/>
        <end position="401"/>
    </location>
</feature>
<dbReference type="EMBL" id="VCAU01000010">
    <property type="protein sequence ID" value="KAF9892875.1"/>
    <property type="molecule type" value="Genomic_DNA"/>
</dbReference>
<name>A0AAD4CUD9_ASPNN</name>
<dbReference type="Proteomes" id="UP001194746">
    <property type="component" value="Unassembled WGS sequence"/>
</dbReference>
<feature type="transmembrane region" description="Helical" evidence="6">
    <location>
        <begin position="149"/>
        <end position="175"/>
    </location>
</feature>
<dbReference type="GO" id="GO:0016020">
    <property type="term" value="C:membrane"/>
    <property type="evidence" value="ECO:0007669"/>
    <property type="project" value="UniProtKB-SubCell"/>
</dbReference>
<proteinExistence type="predicted"/>
<feature type="transmembrane region" description="Helical" evidence="6">
    <location>
        <begin position="87"/>
        <end position="104"/>
    </location>
</feature>
<dbReference type="InterPro" id="IPR020846">
    <property type="entry name" value="MFS_dom"/>
</dbReference>
<evidence type="ECO:0000256" key="2">
    <source>
        <dbReference type="ARBA" id="ARBA00022692"/>
    </source>
</evidence>
<evidence type="ECO:0000256" key="5">
    <source>
        <dbReference type="SAM" id="MobiDB-lite"/>
    </source>
</evidence>
<dbReference type="InterPro" id="IPR036259">
    <property type="entry name" value="MFS_trans_sf"/>
</dbReference>
<evidence type="ECO:0000256" key="3">
    <source>
        <dbReference type="ARBA" id="ARBA00022989"/>
    </source>
</evidence>
<feature type="transmembrane region" description="Helical" evidence="6">
    <location>
        <begin position="318"/>
        <end position="334"/>
    </location>
</feature>
<dbReference type="SUPFAM" id="SSF103473">
    <property type="entry name" value="MFS general substrate transporter"/>
    <property type="match status" value="1"/>
</dbReference>
<evidence type="ECO:0000259" key="7">
    <source>
        <dbReference type="PROSITE" id="PS50850"/>
    </source>
</evidence>
<dbReference type="InterPro" id="IPR005828">
    <property type="entry name" value="MFS_sugar_transport-like"/>
</dbReference>
<protein>
    <submittedName>
        <fullName evidence="8">Inorganic phosphate transporter pho84</fullName>
    </submittedName>
</protein>
<keyword evidence="4 6" id="KW-0472">Membrane</keyword>
<reference evidence="8" key="1">
    <citation type="journal article" date="2019" name="Beilstein J. Org. Chem.">
        <title>Nanangenines: drimane sesquiterpenoids as the dominant metabolite cohort of a novel Australian fungus, Aspergillus nanangensis.</title>
        <authorList>
            <person name="Lacey H.J."/>
            <person name="Gilchrist C.L.M."/>
            <person name="Crombie A."/>
            <person name="Kalaitzis J.A."/>
            <person name="Vuong D."/>
            <person name="Rutledge P.J."/>
            <person name="Turner P."/>
            <person name="Pitt J.I."/>
            <person name="Lacey E."/>
            <person name="Chooi Y.H."/>
            <person name="Piggott A.M."/>
        </authorList>
    </citation>
    <scope>NUCLEOTIDE SEQUENCE</scope>
    <source>
        <strain evidence="8">MST-FP2251</strain>
    </source>
</reference>
<comment type="subcellular location">
    <subcellularLocation>
        <location evidence="1">Membrane</location>
        <topology evidence="1">Multi-pass membrane protein</topology>
    </subcellularLocation>
</comment>
<dbReference type="PROSITE" id="PS50850">
    <property type="entry name" value="MFS"/>
    <property type="match status" value="1"/>
</dbReference>
<keyword evidence="3 6" id="KW-1133">Transmembrane helix</keyword>
<reference evidence="8" key="2">
    <citation type="submission" date="2020-02" db="EMBL/GenBank/DDBJ databases">
        <authorList>
            <person name="Gilchrist C.L.M."/>
            <person name="Chooi Y.-H."/>
        </authorList>
    </citation>
    <scope>NUCLEOTIDE SEQUENCE</scope>
    <source>
        <strain evidence="8">MST-FP2251</strain>
    </source>
</reference>
<sequence>MASLLQKVKFLAIAGAGFFTDGYINLTIGLVVPMLGYLYFQENDSEVPSVKSDIMKGGLSLGMIVGQILFGLLGDACGRHAVYGKELIITLCGTFLVILLPWNGMSIQAITAWVACFRVLTGVGIGADYPMSSALSVEKAALGSRAVQVLSVFAFIGVGNYAASIVFIVLLRAFKSAIYNDIQALEWVWRLLLGIGMIPAALTLYARLTLNETKPYEQYVANDGGKRDVRKQIQEFREYFSEWRHAKVLFATDIAYYGINLNQSVILKEIGYASGPDPWTTLWNTAVGNIIVQSSGYLIGFFIGIPLPDRVGRVRQQFYSSVIVCVLYAIWAGISAPSAGTSTGGLMAIFTLCQLVICLGPNCTTFLIPSEVFPTRVRGTAHGISAAAGKLGAVITAFAFNTVKDRIGLSGVLGLFSGIMAFTALITLMIPETKGRSVEDIEHDRQYEAKNSDSEEDSGAEEPSKMDVDKAQNKVMQSPV</sequence>
<gene>
    <name evidence="8" type="primary">PHO84_1</name>
    <name evidence="8" type="ORF">FE257_000464</name>
</gene>
<feature type="transmembrane region" description="Helical" evidence="6">
    <location>
        <begin position="12"/>
        <end position="39"/>
    </location>
</feature>
<feature type="transmembrane region" description="Helical" evidence="6">
    <location>
        <begin position="59"/>
        <end position="78"/>
    </location>
</feature>
<feature type="domain" description="Major facilitator superfamily (MFS) profile" evidence="7">
    <location>
        <begin position="10"/>
        <end position="435"/>
    </location>
</feature>
<dbReference type="PANTHER" id="PTHR24064">
    <property type="entry name" value="SOLUTE CARRIER FAMILY 22 MEMBER"/>
    <property type="match status" value="1"/>
</dbReference>
<dbReference type="PROSITE" id="PS00217">
    <property type="entry name" value="SUGAR_TRANSPORT_2"/>
    <property type="match status" value="1"/>
</dbReference>
<feature type="transmembrane region" description="Helical" evidence="6">
    <location>
        <begin position="187"/>
        <end position="206"/>
    </location>
</feature>
<dbReference type="CDD" id="cd17364">
    <property type="entry name" value="MFS_PhT"/>
    <property type="match status" value="1"/>
</dbReference>
<dbReference type="AlphaFoldDB" id="A0AAD4CUD9"/>
<dbReference type="GO" id="GO:0022857">
    <property type="term" value="F:transmembrane transporter activity"/>
    <property type="evidence" value="ECO:0007669"/>
    <property type="project" value="InterPro"/>
</dbReference>
<keyword evidence="9" id="KW-1185">Reference proteome</keyword>
<feature type="region of interest" description="Disordered" evidence="5">
    <location>
        <begin position="437"/>
        <end position="480"/>
    </location>
</feature>
<accession>A0AAD4CUD9</accession>
<feature type="transmembrane region" description="Helical" evidence="6">
    <location>
        <begin position="346"/>
        <end position="368"/>
    </location>
</feature>
<evidence type="ECO:0000256" key="6">
    <source>
        <dbReference type="SAM" id="Phobius"/>
    </source>
</evidence>
<dbReference type="InterPro" id="IPR005829">
    <property type="entry name" value="Sugar_transporter_CS"/>
</dbReference>
<evidence type="ECO:0000256" key="4">
    <source>
        <dbReference type="ARBA" id="ARBA00023136"/>
    </source>
</evidence>
<feature type="compositionally biased region" description="Basic and acidic residues" evidence="5">
    <location>
        <begin position="462"/>
        <end position="472"/>
    </location>
</feature>
<evidence type="ECO:0000313" key="8">
    <source>
        <dbReference type="EMBL" id="KAF9892875.1"/>
    </source>
</evidence>
<organism evidence="8 9">
    <name type="scientific">Aspergillus nanangensis</name>
    <dbReference type="NCBI Taxonomy" id="2582783"/>
    <lineage>
        <taxon>Eukaryota</taxon>
        <taxon>Fungi</taxon>
        <taxon>Dikarya</taxon>
        <taxon>Ascomycota</taxon>
        <taxon>Pezizomycotina</taxon>
        <taxon>Eurotiomycetes</taxon>
        <taxon>Eurotiomycetidae</taxon>
        <taxon>Eurotiales</taxon>
        <taxon>Aspergillaceae</taxon>
        <taxon>Aspergillus</taxon>
        <taxon>Aspergillus subgen. Circumdati</taxon>
    </lineage>
</organism>
<keyword evidence="2 6" id="KW-0812">Transmembrane</keyword>